<dbReference type="InterPro" id="IPR035906">
    <property type="entry name" value="MetI-like_sf"/>
</dbReference>
<dbReference type="CDD" id="cd06261">
    <property type="entry name" value="TM_PBP2"/>
    <property type="match status" value="1"/>
</dbReference>
<dbReference type="Gene3D" id="1.10.3720.10">
    <property type="entry name" value="MetI-like"/>
    <property type="match status" value="1"/>
</dbReference>
<feature type="transmembrane region" description="Helical" evidence="7">
    <location>
        <begin position="148"/>
        <end position="165"/>
    </location>
</feature>
<dbReference type="RefSeq" id="WP_354367478.1">
    <property type="nucleotide sequence ID" value="NZ_JBEPMA010000003.1"/>
</dbReference>
<feature type="transmembrane region" description="Helical" evidence="7">
    <location>
        <begin position="171"/>
        <end position="189"/>
    </location>
</feature>
<evidence type="ECO:0000256" key="1">
    <source>
        <dbReference type="ARBA" id="ARBA00004651"/>
    </source>
</evidence>
<dbReference type="SUPFAM" id="SSF161098">
    <property type="entry name" value="MetI-like"/>
    <property type="match status" value="1"/>
</dbReference>
<keyword evidence="2 7" id="KW-0813">Transport</keyword>
<feature type="domain" description="ABC transmembrane type-1" evidence="8">
    <location>
        <begin position="106"/>
        <end position="296"/>
    </location>
</feature>
<name>A0ABV2J8Y2_9FIRM</name>
<evidence type="ECO:0000259" key="8">
    <source>
        <dbReference type="PROSITE" id="PS50928"/>
    </source>
</evidence>
<dbReference type="Pfam" id="PF12911">
    <property type="entry name" value="OppC_N"/>
    <property type="match status" value="1"/>
</dbReference>
<evidence type="ECO:0000313" key="9">
    <source>
        <dbReference type="EMBL" id="MET3617234.1"/>
    </source>
</evidence>
<keyword evidence="3" id="KW-1003">Cell membrane</keyword>
<feature type="transmembrane region" description="Helical" evidence="7">
    <location>
        <begin position="271"/>
        <end position="295"/>
    </location>
</feature>
<dbReference type="PROSITE" id="PS50928">
    <property type="entry name" value="ABC_TM1"/>
    <property type="match status" value="1"/>
</dbReference>
<dbReference type="InterPro" id="IPR050366">
    <property type="entry name" value="BP-dependent_transpt_permease"/>
</dbReference>
<comment type="similarity">
    <text evidence="7">Belongs to the binding-protein-dependent transport system permease family.</text>
</comment>
<evidence type="ECO:0000256" key="4">
    <source>
        <dbReference type="ARBA" id="ARBA00022692"/>
    </source>
</evidence>
<dbReference type="PANTHER" id="PTHR43386">
    <property type="entry name" value="OLIGOPEPTIDE TRANSPORT SYSTEM PERMEASE PROTEIN APPC"/>
    <property type="match status" value="1"/>
</dbReference>
<evidence type="ECO:0000256" key="2">
    <source>
        <dbReference type="ARBA" id="ARBA00022448"/>
    </source>
</evidence>
<dbReference type="Pfam" id="PF00528">
    <property type="entry name" value="BPD_transp_1"/>
    <property type="match status" value="1"/>
</dbReference>
<dbReference type="InterPro" id="IPR025966">
    <property type="entry name" value="OppC_N"/>
</dbReference>
<evidence type="ECO:0000313" key="10">
    <source>
        <dbReference type="Proteomes" id="UP001549162"/>
    </source>
</evidence>
<evidence type="ECO:0000256" key="6">
    <source>
        <dbReference type="ARBA" id="ARBA00023136"/>
    </source>
</evidence>
<evidence type="ECO:0000256" key="5">
    <source>
        <dbReference type="ARBA" id="ARBA00022989"/>
    </source>
</evidence>
<dbReference type="PANTHER" id="PTHR43386:SF22">
    <property type="entry name" value="OLIGOPEPTIDE TRANSPORT SYSTEM PERMEASE PROTEIN OPPC"/>
    <property type="match status" value="1"/>
</dbReference>
<dbReference type="Proteomes" id="UP001549162">
    <property type="component" value="Unassembled WGS sequence"/>
</dbReference>
<evidence type="ECO:0000256" key="7">
    <source>
        <dbReference type="RuleBase" id="RU363032"/>
    </source>
</evidence>
<gene>
    <name evidence="9" type="ORF">ABID14_000862</name>
</gene>
<proteinExistence type="inferred from homology"/>
<keyword evidence="5 7" id="KW-1133">Transmembrane helix</keyword>
<organism evidence="9 10">
    <name type="scientific">Peptoniphilus olsenii</name>
    <dbReference type="NCBI Taxonomy" id="411570"/>
    <lineage>
        <taxon>Bacteria</taxon>
        <taxon>Bacillati</taxon>
        <taxon>Bacillota</taxon>
        <taxon>Tissierellia</taxon>
        <taxon>Tissierellales</taxon>
        <taxon>Peptoniphilaceae</taxon>
        <taxon>Peptoniphilus</taxon>
    </lineage>
</organism>
<keyword evidence="4 7" id="KW-0812">Transmembrane</keyword>
<keyword evidence="10" id="KW-1185">Reference proteome</keyword>
<feature type="transmembrane region" description="Helical" evidence="7">
    <location>
        <begin position="110"/>
        <end position="136"/>
    </location>
</feature>
<comment type="caution">
    <text evidence="9">The sequence shown here is derived from an EMBL/GenBank/DDBJ whole genome shotgun (WGS) entry which is preliminary data.</text>
</comment>
<accession>A0ABV2J8Y2</accession>
<feature type="transmembrane region" description="Helical" evidence="7">
    <location>
        <begin position="46"/>
        <end position="67"/>
    </location>
</feature>
<sequence length="309" mass="34206">MENTNYTLNRDDFRKISNDQKDSEFIGRPVVTYWSDAWRRFKKNKLALFSLTLLGIITLLVIVGPYINSYGFDQVVGASNTKPNAEFWFGTDDIGRDIFTRLWKGGRVSIVIGVVGAVIGTVIGGIYGAISGYFGGRVDTIMMRIVEILYSIPYLLLVIIIRLAIKDTGYAPLILAMTITGWCGLARLVRGQILSLKEQDFVLAAKALGVANKDIILKHLLPNTLNVILVSISFDIPGYIFSEAFLSYLGLGVQPPNTSWGAMAAAAQTKFLFYPYQLFFPGFMIALTMLCFTLIGDGLRDALDPSLRD</sequence>
<comment type="subcellular location">
    <subcellularLocation>
        <location evidence="1 7">Cell membrane</location>
        <topology evidence="1 7">Multi-pass membrane protein</topology>
    </subcellularLocation>
</comment>
<protein>
    <submittedName>
        <fullName evidence="9">Oligopeptide transport system permease protein</fullName>
    </submittedName>
</protein>
<dbReference type="InterPro" id="IPR000515">
    <property type="entry name" value="MetI-like"/>
</dbReference>
<reference evidence="9 10" key="1">
    <citation type="submission" date="2024-06" db="EMBL/GenBank/DDBJ databases">
        <title>Genomic Encyclopedia of Type Strains, Phase IV (KMG-IV): sequencing the most valuable type-strain genomes for metagenomic binning, comparative biology and taxonomic classification.</title>
        <authorList>
            <person name="Goeker M."/>
        </authorList>
    </citation>
    <scope>NUCLEOTIDE SEQUENCE [LARGE SCALE GENOMIC DNA]</scope>
    <source>
        <strain evidence="9 10">DSM 21460</strain>
    </source>
</reference>
<keyword evidence="6 7" id="KW-0472">Membrane</keyword>
<dbReference type="EMBL" id="JBEPMA010000003">
    <property type="protein sequence ID" value="MET3617234.1"/>
    <property type="molecule type" value="Genomic_DNA"/>
</dbReference>
<evidence type="ECO:0000256" key="3">
    <source>
        <dbReference type="ARBA" id="ARBA00022475"/>
    </source>
</evidence>